<evidence type="ECO:0000313" key="2">
    <source>
        <dbReference type="Proteomes" id="UP000316541"/>
    </source>
</evidence>
<dbReference type="EMBL" id="VIRM01000065">
    <property type="protein sequence ID" value="TQS13321.1"/>
    <property type="molecule type" value="Genomic_DNA"/>
</dbReference>
<name>A0A544Y968_9ACTN</name>
<accession>A0A544Y968</accession>
<proteinExistence type="predicted"/>
<evidence type="ECO:0000313" key="1">
    <source>
        <dbReference type="EMBL" id="TQS13321.1"/>
    </source>
</evidence>
<protein>
    <submittedName>
        <fullName evidence="1">Uncharacterized protein</fullName>
    </submittedName>
</protein>
<reference evidence="1 2" key="1">
    <citation type="submission" date="2019-07" db="EMBL/GenBank/DDBJ databases">
        <title>Microbispora hainanensis DSM 45428.</title>
        <authorList>
            <person name="Thawai C."/>
        </authorList>
    </citation>
    <scope>NUCLEOTIDE SEQUENCE [LARGE SCALE GENOMIC DNA]</scope>
    <source>
        <strain evidence="1 2">DSM 45428</strain>
    </source>
</reference>
<comment type="caution">
    <text evidence="1">The sequence shown here is derived from an EMBL/GenBank/DDBJ whole genome shotgun (WGS) entry which is preliminary data.</text>
</comment>
<gene>
    <name evidence="1" type="ORF">FLX08_35205</name>
</gene>
<sequence length="154" mass="17161">MVDHPSESVNHWLGVWEVNSFHACRAELGEGRRAWAETAMYALARAEAAGLDAVTANVSRFNLRAYLIDSLGSTRSPLLNPDALAMDILSALPVDLEDAAEWAIDWRQRPHKQIRALRQCKNLLAPAQIIRSRLSATPTARALDQWLALRARLP</sequence>
<organism evidence="1 2">
    <name type="scientific">Microbispora hainanensis</name>
    <dbReference type="NCBI Taxonomy" id="568844"/>
    <lineage>
        <taxon>Bacteria</taxon>
        <taxon>Bacillati</taxon>
        <taxon>Actinomycetota</taxon>
        <taxon>Actinomycetes</taxon>
        <taxon>Streptosporangiales</taxon>
        <taxon>Streptosporangiaceae</taxon>
        <taxon>Microbispora</taxon>
    </lineage>
</organism>
<dbReference type="AlphaFoldDB" id="A0A544Y968"/>
<dbReference type="RefSeq" id="WP_142624590.1">
    <property type="nucleotide sequence ID" value="NZ_VIRM01000065.1"/>
</dbReference>
<dbReference type="Proteomes" id="UP000316541">
    <property type="component" value="Unassembled WGS sequence"/>
</dbReference>